<dbReference type="Pfam" id="PF00538">
    <property type="entry name" value="Linker_histone"/>
    <property type="match status" value="1"/>
</dbReference>
<dbReference type="InterPro" id="IPR036390">
    <property type="entry name" value="WH_DNA-bd_sf"/>
</dbReference>
<name>A0ABR1BEM5_POLSC</name>
<dbReference type="EMBL" id="JAWJWF010000001">
    <property type="protein sequence ID" value="KAK6640422.1"/>
    <property type="molecule type" value="Genomic_DNA"/>
</dbReference>
<keyword evidence="4" id="KW-1185">Reference proteome</keyword>
<sequence length="161" mass="17955">MRPKVVGVKASELVILAIHNLETKRPNESGFTHQTITKYIADKYDVSYGTVKPLIKSALERGLLFGIISQRGGRYQLEDVPEPPLEMPATEKASTGSRTRSKVSSPGEKGGKKSVERRKKSKSKTMSRNVRRASKMPRKTPFRLTKLKSPSSSWESLSSHD</sequence>
<organism evidence="3 4">
    <name type="scientific">Polyplax serrata</name>
    <name type="common">Common mouse louse</name>
    <dbReference type="NCBI Taxonomy" id="468196"/>
    <lineage>
        <taxon>Eukaryota</taxon>
        <taxon>Metazoa</taxon>
        <taxon>Ecdysozoa</taxon>
        <taxon>Arthropoda</taxon>
        <taxon>Hexapoda</taxon>
        <taxon>Insecta</taxon>
        <taxon>Pterygota</taxon>
        <taxon>Neoptera</taxon>
        <taxon>Paraneoptera</taxon>
        <taxon>Psocodea</taxon>
        <taxon>Troctomorpha</taxon>
        <taxon>Phthiraptera</taxon>
        <taxon>Anoplura</taxon>
        <taxon>Polyplacidae</taxon>
        <taxon>Polyplax</taxon>
    </lineage>
</organism>
<comment type="caution">
    <text evidence="3">The sequence shown here is derived from an EMBL/GenBank/DDBJ whole genome shotgun (WGS) entry which is preliminary data.</text>
</comment>
<accession>A0ABR1BEM5</accession>
<feature type="region of interest" description="Disordered" evidence="1">
    <location>
        <begin position="76"/>
        <end position="161"/>
    </location>
</feature>
<gene>
    <name evidence="3" type="ORF">RUM44_012116</name>
</gene>
<dbReference type="Proteomes" id="UP001359485">
    <property type="component" value="Unassembled WGS sequence"/>
</dbReference>
<dbReference type="SUPFAM" id="SSF46785">
    <property type="entry name" value="Winged helix' DNA-binding domain"/>
    <property type="match status" value="1"/>
</dbReference>
<protein>
    <recommendedName>
        <fullName evidence="2">H15 domain-containing protein</fullName>
    </recommendedName>
</protein>
<dbReference type="PROSITE" id="PS51504">
    <property type="entry name" value="H15"/>
    <property type="match status" value="1"/>
</dbReference>
<evidence type="ECO:0000256" key="1">
    <source>
        <dbReference type="SAM" id="MobiDB-lite"/>
    </source>
</evidence>
<feature type="compositionally biased region" description="Polar residues" evidence="1">
    <location>
        <begin position="92"/>
        <end position="104"/>
    </location>
</feature>
<reference evidence="3 4" key="1">
    <citation type="submission" date="2023-09" db="EMBL/GenBank/DDBJ databases">
        <title>Genomes of two closely related lineages of the louse Polyplax serrata with different host specificities.</title>
        <authorList>
            <person name="Martinu J."/>
            <person name="Tarabai H."/>
            <person name="Stefka J."/>
            <person name="Hypsa V."/>
        </authorList>
    </citation>
    <scope>NUCLEOTIDE SEQUENCE [LARGE SCALE GENOMIC DNA]</scope>
    <source>
        <strain evidence="3">98ZLc_SE</strain>
    </source>
</reference>
<evidence type="ECO:0000313" key="3">
    <source>
        <dbReference type="EMBL" id="KAK6640422.1"/>
    </source>
</evidence>
<feature type="compositionally biased region" description="Low complexity" evidence="1">
    <location>
        <begin position="149"/>
        <end position="161"/>
    </location>
</feature>
<proteinExistence type="predicted"/>
<feature type="domain" description="H15" evidence="2">
    <location>
        <begin position="6"/>
        <end position="79"/>
    </location>
</feature>
<feature type="compositionally biased region" description="Basic residues" evidence="1">
    <location>
        <begin position="115"/>
        <end position="141"/>
    </location>
</feature>
<evidence type="ECO:0000259" key="2">
    <source>
        <dbReference type="PROSITE" id="PS51504"/>
    </source>
</evidence>
<evidence type="ECO:0000313" key="4">
    <source>
        <dbReference type="Proteomes" id="UP001359485"/>
    </source>
</evidence>
<dbReference type="InterPro" id="IPR005818">
    <property type="entry name" value="Histone_H1/H5_H15"/>
</dbReference>
<dbReference type="Gene3D" id="1.10.10.10">
    <property type="entry name" value="Winged helix-like DNA-binding domain superfamily/Winged helix DNA-binding domain"/>
    <property type="match status" value="1"/>
</dbReference>
<dbReference type="InterPro" id="IPR036388">
    <property type="entry name" value="WH-like_DNA-bd_sf"/>
</dbReference>